<comment type="cofactor">
    <cofactor evidence="1">
        <name>Zn(2+)</name>
        <dbReference type="ChEBI" id="CHEBI:29105"/>
    </cofactor>
</comment>
<dbReference type="MEROPS" id="M14.A15"/>
<evidence type="ECO:0000256" key="10">
    <source>
        <dbReference type="ARBA" id="ARBA00023157"/>
    </source>
</evidence>
<evidence type="ECO:0000256" key="3">
    <source>
        <dbReference type="ARBA" id="ARBA00022645"/>
    </source>
</evidence>
<keyword evidence="8" id="KW-0862">Zinc</keyword>
<dbReference type="GO" id="GO:0005615">
    <property type="term" value="C:extracellular space"/>
    <property type="evidence" value="ECO:0007669"/>
    <property type="project" value="TreeGrafter"/>
</dbReference>
<evidence type="ECO:0000256" key="2">
    <source>
        <dbReference type="ARBA" id="ARBA00005988"/>
    </source>
</evidence>
<name>W8C9T7_CERCA</name>
<keyword evidence="9" id="KW-0482">Metalloprotease</keyword>
<gene>
    <name evidence="13" type="primary">CBPB</name>
</gene>
<evidence type="ECO:0000256" key="4">
    <source>
        <dbReference type="ARBA" id="ARBA00022670"/>
    </source>
</evidence>
<dbReference type="Gene3D" id="3.40.630.10">
    <property type="entry name" value="Zn peptidases"/>
    <property type="match status" value="1"/>
</dbReference>
<protein>
    <submittedName>
        <fullName evidence="13">Carboxypeptidase B</fullName>
    </submittedName>
</protein>
<dbReference type="OrthoDB" id="3626597at2759"/>
<keyword evidence="3 13" id="KW-0121">Carboxypeptidase</keyword>
<keyword evidence="4" id="KW-0645">Protease</keyword>
<keyword evidence="10" id="KW-1015">Disulfide bond</keyword>
<dbReference type="SUPFAM" id="SSF53187">
    <property type="entry name" value="Zn-dependent exopeptidases"/>
    <property type="match status" value="1"/>
</dbReference>
<accession>W8C9T7</accession>
<dbReference type="PANTHER" id="PTHR11705:SF140">
    <property type="entry name" value="FI02848P-RELATED"/>
    <property type="match status" value="1"/>
</dbReference>
<evidence type="ECO:0000256" key="9">
    <source>
        <dbReference type="ARBA" id="ARBA00023049"/>
    </source>
</evidence>
<dbReference type="InterPro" id="IPR036990">
    <property type="entry name" value="M14A-like_propep"/>
</dbReference>
<dbReference type="CDD" id="cd03860">
    <property type="entry name" value="M14_CP_A-B_like"/>
    <property type="match status" value="1"/>
</dbReference>
<dbReference type="AlphaFoldDB" id="W8C9T7"/>
<dbReference type="Pfam" id="PF02244">
    <property type="entry name" value="Propep_M14"/>
    <property type="match status" value="1"/>
</dbReference>
<dbReference type="GO" id="GO:0006508">
    <property type="term" value="P:proteolysis"/>
    <property type="evidence" value="ECO:0007669"/>
    <property type="project" value="UniProtKB-KW"/>
</dbReference>
<reference evidence="13" key="2">
    <citation type="journal article" date="2014" name="BMC Genomics">
        <title>A genomic perspective to assessing quality of mass-reared SIT flies used in Mediterranean fruit fly (Ceratitis capitata) eradication in California.</title>
        <authorList>
            <person name="Calla B."/>
            <person name="Hall B."/>
            <person name="Hou S."/>
            <person name="Geib S.M."/>
        </authorList>
    </citation>
    <scope>NUCLEOTIDE SEQUENCE</scope>
</reference>
<dbReference type="Gene3D" id="3.30.70.340">
    <property type="entry name" value="Metallocarboxypeptidase-like"/>
    <property type="match status" value="1"/>
</dbReference>
<dbReference type="EMBL" id="GAMC01001869">
    <property type="protein sequence ID" value="JAC04687.1"/>
    <property type="molecule type" value="mRNA"/>
</dbReference>
<dbReference type="InterPro" id="IPR003146">
    <property type="entry name" value="M14A_act_pep"/>
</dbReference>
<dbReference type="SMART" id="SM00631">
    <property type="entry name" value="Zn_pept"/>
    <property type="match status" value="1"/>
</dbReference>
<keyword evidence="5" id="KW-0479">Metal-binding</keyword>
<evidence type="ECO:0000256" key="8">
    <source>
        <dbReference type="ARBA" id="ARBA00022833"/>
    </source>
</evidence>
<sequence>VVQKSLPDWVVLKMPREVLHILVLLCVVLGLASAGRYEDYKLYEVKPETVAQRDALHAIAEESSDKYDFLSLSRIHTQSARVLVPPKHDVSFRVQLESQQIPFELRDANFGRTIHAEVLQNRMLRQSKPYSGTGRLGTERYYSHDEINAYLDDLAARYPSRVFVRVVGKSYEGRLLKTITITNGDGITGKNVVFMDGAFHAREWISPATVVYIIGELVENFDEHAELLATYDWVIMPVVNADGYEYTQLSSDTRLWRKTRQPVTVNNTVCYGTDPNRNFDFHWMEKGASSNPCSNTYAGPRAFSEPEAVEVRDVMHSLSGRGIMYLTIHSYGYALFYPWGWGPELPDTWEDLHEVAAIGADAIRSYSGTEYEVGSSTALYGEAAGASDDYAFNEGFALSYTMELPSGGSSGFDPPPTEIDRLVKETWVGIRAMGKRVTTKYPSPVTKTVV</sequence>
<keyword evidence="7" id="KW-0378">Hydrolase</keyword>
<reference evidence="13" key="1">
    <citation type="submission" date="2013-07" db="EMBL/GenBank/DDBJ databases">
        <authorList>
            <person name="Geib S."/>
        </authorList>
    </citation>
    <scope>NUCLEOTIDE SEQUENCE</scope>
</reference>
<evidence type="ECO:0000256" key="6">
    <source>
        <dbReference type="ARBA" id="ARBA00022729"/>
    </source>
</evidence>
<evidence type="ECO:0000259" key="12">
    <source>
        <dbReference type="PROSITE" id="PS52035"/>
    </source>
</evidence>
<dbReference type="GO" id="GO:0008270">
    <property type="term" value="F:zinc ion binding"/>
    <property type="evidence" value="ECO:0007669"/>
    <property type="project" value="InterPro"/>
</dbReference>
<evidence type="ECO:0000313" key="13">
    <source>
        <dbReference type="EMBL" id="JAC04687.1"/>
    </source>
</evidence>
<feature type="active site" description="Proton donor/acceptor" evidence="11">
    <location>
        <position position="403"/>
    </location>
</feature>
<dbReference type="PROSITE" id="PS52035">
    <property type="entry name" value="PEPTIDASE_M14"/>
    <property type="match status" value="1"/>
</dbReference>
<proteinExistence type="evidence at transcript level"/>
<dbReference type="InterPro" id="IPR000834">
    <property type="entry name" value="Peptidase_M14"/>
</dbReference>
<evidence type="ECO:0000256" key="7">
    <source>
        <dbReference type="ARBA" id="ARBA00022801"/>
    </source>
</evidence>
<feature type="domain" description="Peptidase M14" evidence="12">
    <location>
        <begin position="140"/>
        <end position="437"/>
    </location>
</feature>
<evidence type="ECO:0000256" key="1">
    <source>
        <dbReference type="ARBA" id="ARBA00001947"/>
    </source>
</evidence>
<evidence type="ECO:0000256" key="5">
    <source>
        <dbReference type="ARBA" id="ARBA00022723"/>
    </source>
</evidence>
<dbReference type="PANTHER" id="PTHR11705">
    <property type="entry name" value="PROTEASE FAMILY M14 CARBOXYPEPTIDASE A,B"/>
    <property type="match status" value="1"/>
</dbReference>
<keyword evidence="6" id="KW-0732">Signal</keyword>
<feature type="non-terminal residue" evidence="13">
    <location>
        <position position="1"/>
    </location>
</feature>
<dbReference type="SUPFAM" id="SSF54897">
    <property type="entry name" value="Protease propeptides/inhibitors"/>
    <property type="match status" value="1"/>
</dbReference>
<dbReference type="PRINTS" id="PR00765">
    <property type="entry name" value="CRBOXYPTASEA"/>
</dbReference>
<evidence type="ECO:0000256" key="11">
    <source>
        <dbReference type="PROSITE-ProRule" id="PRU01379"/>
    </source>
</evidence>
<organism evidence="13">
    <name type="scientific">Ceratitis capitata</name>
    <name type="common">Mediterranean fruit fly</name>
    <name type="synonym">Tephritis capitata</name>
    <dbReference type="NCBI Taxonomy" id="7213"/>
    <lineage>
        <taxon>Eukaryota</taxon>
        <taxon>Metazoa</taxon>
        <taxon>Ecdysozoa</taxon>
        <taxon>Arthropoda</taxon>
        <taxon>Hexapoda</taxon>
        <taxon>Insecta</taxon>
        <taxon>Pterygota</taxon>
        <taxon>Neoptera</taxon>
        <taxon>Endopterygota</taxon>
        <taxon>Diptera</taxon>
        <taxon>Brachycera</taxon>
        <taxon>Muscomorpha</taxon>
        <taxon>Tephritoidea</taxon>
        <taxon>Tephritidae</taxon>
        <taxon>Ceratitis</taxon>
        <taxon>Ceratitis</taxon>
    </lineage>
</organism>
<dbReference type="FunFam" id="3.40.630.10:FF:000084">
    <property type="entry name" value="Carboxypeptidase B2"/>
    <property type="match status" value="1"/>
</dbReference>
<comment type="similarity">
    <text evidence="2 11">Belongs to the peptidase M14 family.</text>
</comment>
<dbReference type="Pfam" id="PF00246">
    <property type="entry name" value="Peptidase_M14"/>
    <property type="match status" value="1"/>
</dbReference>
<dbReference type="GO" id="GO:0004181">
    <property type="term" value="F:metallocarboxypeptidase activity"/>
    <property type="evidence" value="ECO:0007669"/>
    <property type="project" value="InterPro"/>
</dbReference>